<evidence type="ECO:0000256" key="1">
    <source>
        <dbReference type="ARBA" id="ARBA00022723"/>
    </source>
</evidence>
<dbReference type="GO" id="GO:0008270">
    <property type="term" value="F:zinc ion binding"/>
    <property type="evidence" value="ECO:0007669"/>
    <property type="project" value="UniProtKB-KW"/>
</dbReference>
<dbReference type="Gene3D" id="2.60.120.260">
    <property type="entry name" value="Galactose-binding domain-like"/>
    <property type="match status" value="1"/>
</dbReference>
<keyword evidence="4" id="KW-0472">Membrane</keyword>
<keyword evidence="4" id="KW-0812">Transmembrane</keyword>
<sequence>MELLSQRKNDLFVIEPSDISNYKNHHFFFKMSEKLLSTGCQLNCSGRGECLNGTCYCQIRFEGSECKTINFYYHVVFASIFFLLALTSVIQLVMCIHAEFLRMKKNPSILRACRITTQKCIYFLVFLASILRGAYFAAPTIGSEWSTSLMSAYYPVVLTGSSLIVCFWAEVFHLPEIRWERPRFLSKSYLGFITFNIINYTLLLAELILIQVQEEKEFYTHVFNGCFAVLMFICVVFFLVYGVEVFVKVRGGFTVSQVPSVINNSSRIVSPATDEMILGESVCLKNMDRSELETSETLLTEANLNYSSFNNTSTSNNNNNNNKNTKEIKNTHDLHYGQLVNTSQLHQSRLGLLSQAVMMMVTVGFLFAETMGEFWKSKVDLSRLNTHDVIFRIFEVGVAVWFPCVLWNCIRPEQLWCLNPKKILERLPPSIRDVRGAGNLKEQQSHADNSDDDDDKGPECWICYDDDRTDAGPFINPCNCRGDVGAVHHDCLRRWLVESADNPDALKCKVCSAEYMVEKGSTFSLKQGFTPLQWVQTVSLVSAMCIASGGGWAICYFYPQSTVKLLIVGANLVLQCVFLRFLGLNTVSAYQRAKVSAMKIVNARIRGGRESSSIPSPRT</sequence>
<protein>
    <recommendedName>
        <fullName evidence="5">RING-CH-type domain-containing protein</fullName>
    </recommendedName>
</protein>
<proteinExistence type="predicted"/>
<keyword evidence="2" id="KW-0863">Zinc-finger</keyword>
<dbReference type="Gene3D" id="3.30.40.10">
    <property type="entry name" value="Zinc/RING finger domain, C3HC4 (zinc finger)"/>
    <property type="match status" value="1"/>
</dbReference>
<evidence type="ECO:0000256" key="4">
    <source>
        <dbReference type="SAM" id="Phobius"/>
    </source>
</evidence>
<feature type="transmembrane region" description="Helical" evidence="4">
    <location>
        <begin position="120"/>
        <end position="138"/>
    </location>
</feature>
<dbReference type="SMART" id="SM00744">
    <property type="entry name" value="RINGv"/>
    <property type="match status" value="1"/>
</dbReference>
<name>A0A0K2UG56_LEPSM</name>
<dbReference type="EMBL" id="HACA01019560">
    <property type="protein sequence ID" value="CDW36921.1"/>
    <property type="molecule type" value="Transcribed_RNA"/>
</dbReference>
<feature type="transmembrane region" description="Helical" evidence="4">
    <location>
        <begin position="222"/>
        <end position="243"/>
    </location>
</feature>
<evidence type="ECO:0000256" key="2">
    <source>
        <dbReference type="ARBA" id="ARBA00022771"/>
    </source>
</evidence>
<dbReference type="EMBL" id="HACA01019561">
    <property type="protein sequence ID" value="CDW36922.1"/>
    <property type="molecule type" value="Transcribed_RNA"/>
</dbReference>
<evidence type="ECO:0000256" key="3">
    <source>
        <dbReference type="ARBA" id="ARBA00022833"/>
    </source>
</evidence>
<dbReference type="InterPro" id="IPR013083">
    <property type="entry name" value="Znf_RING/FYVE/PHD"/>
</dbReference>
<dbReference type="PROSITE" id="PS51292">
    <property type="entry name" value="ZF_RING_CH"/>
    <property type="match status" value="1"/>
</dbReference>
<dbReference type="PANTHER" id="PTHR20893">
    <property type="entry name" value="LD08641P"/>
    <property type="match status" value="1"/>
</dbReference>
<organism evidence="6">
    <name type="scientific">Lepeophtheirus salmonis</name>
    <name type="common">Salmon louse</name>
    <name type="synonym">Caligus salmonis</name>
    <dbReference type="NCBI Taxonomy" id="72036"/>
    <lineage>
        <taxon>Eukaryota</taxon>
        <taxon>Metazoa</taxon>
        <taxon>Ecdysozoa</taxon>
        <taxon>Arthropoda</taxon>
        <taxon>Crustacea</taxon>
        <taxon>Multicrustacea</taxon>
        <taxon>Hexanauplia</taxon>
        <taxon>Copepoda</taxon>
        <taxon>Siphonostomatoida</taxon>
        <taxon>Caligidae</taxon>
        <taxon>Lepeophtheirus</taxon>
    </lineage>
</organism>
<dbReference type="CDD" id="cd16495">
    <property type="entry name" value="RING_CH-C4HC3_MARCH"/>
    <property type="match status" value="1"/>
</dbReference>
<evidence type="ECO:0000259" key="5">
    <source>
        <dbReference type="PROSITE" id="PS51292"/>
    </source>
</evidence>
<feature type="transmembrane region" description="Helical" evidence="4">
    <location>
        <begin position="534"/>
        <end position="559"/>
    </location>
</feature>
<dbReference type="SUPFAM" id="SSF57850">
    <property type="entry name" value="RING/U-box"/>
    <property type="match status" value="1"/>
</dbReference>
<dbReference type="InterPro" id="IPR011016">
    <property type="entry name" value="Znf_RING-CH"/>
</dbReference>
<dbReference type="AlphaFoldDB" id="A0A0K2UG56"/>
<feature type="transmembrane region" description="Helical" evidence="4">
    <location>
        <begin position="350"/>
        <end position="369"/>
    </location>
</feature>
<evidence type="ECO:0000313" key="6">
    <source>
        <dbReference type="EMBL" id="CDW36922.1"/>
    </source>
</evidence>
<keyword evidence="1" id="KW-0479">Metal-binding</keyword>
<feature type="transmembrane region" description="Helical" evidence="4">
    <location>
        <begin position="389"/>
        <end position="410"/>
    </location>
</feature>
<feature type="transmembrane region" description="Helical" evidence="4">
    <location>
        <begin position="189"/>
        <end position="210"/>
    </location>
</feature>
<keyword evidence="3" id="KW-0862">Zinc</keyword>
<dbReference type="PANTHER" id="PTHR20893:SF2">
    <property type="entry name" value="LD08641P"/>
    <property type="match status" value="1"/>
</dbReference>
<feature type="domain" description="RING-CH-type" evidence="5">
    <location>
        <begin position="452"/>
        <end position="518"/>
    </location>
</feature>
<feature type="transmembrane region" description="Helical" evidence="4">
    <location>
        <begin position="565"/>
        <end position="584"/>
    </location>
</feature>
<dbReference type="OrthoDB" id="2154780at2759"/>
<feature type="transmembrane region" description="Helical" evidence="4">
    <location>
        <begin position="71"/>
        <end position="100"/>
    </location>
</feature>
<feature type="transmembrane region" description="Helical" evidence="4">
    <location>
        <begin position="150"/>
        <end position="169"/>
    </location>
</feature>
<dbReference type="Pfam" id="PF12906">
    <property type="entry name" value="RINGv"/>
    <property type="match status" value="1"/>
</dbReference>
<reference evidence="6" key="1">
    <citation type="submission" date="2014-05" db="EMBL/GenBank/DDBJ databases">
        <authorList>
            <person name="Chronopoulou M."/>
        </authorList>
    </citation>
    <scope>NUCLEOTIDE SEQUENCE</scope>
    <source>
        <tissue evidence="6">Whole organism</tissue>
    </source>
</reference>
<dbReference type="EMBL" id="HACA01019562">
    <property type="protein sequence ID" value="CDW36923.1"/>
    <property type="molecule type" value="Transcribed_RNA"/>
</dbReference>
<keyword evidence="4" id="KW-1133">Transmembrane helix</keyword>
<accession>A0A0K2UG56</accession>